<accession>K9ZBQ1</accession>
<dbReference type="Proteomes" id="UP000010474">
    <property type="component" value="Chromosome"/>
</dbReference>
<dbReference type="OrthoDB" id="474851at2"/>
<dbReference type="InterPro" id="IPR008638">
    <property type="entry name" value="FhaB/CdiA-like_TPS"/>
</dbReference>
<keyword evidence="3" id="KW-1185">Reference proteome</keyword>
<dbReference type="InterPro" id="IPR011050">
    <property type="entry name" value="Pectin_lyase_fold/virulence"/>
</dbReference>
<evidence type="ECO:0000313" key="3">
    <source>
        <dbReference type="Proteomes" id="UP000010474"/>
    </source>
</evidence>
<feature type="domain" description="Filamentous haemagglutinin FhaB/tRNA nuclease CdiA-like TPS" evidence="1">
    <location>
        <begin position="57"/>
        <end position="166"/>
    </location>
</feature>
<evidence type="ECO:0000313" key="2">
    <source>
        <dbReference type="EMBL" id="AFZ55785.1"/>
    </source>
</evidence>
<dbReference type="Pfam" id="PF05860">
    <property type="entry name" value="TPS"/>
    <property type="match status" value="1"/>
</dbReference>
<organism evidence="2 3">
    <name type="scientific">Anabaena cylindrica (strain ATCC 27899 / PCC 7122)</name>
    <dbReference type="NCBI Taxonomy" id="272123"/>
    <lineage>
        <taxon>Bacteria</taxon>
        <taxon>Bacillati</taxon>
        <taxon>Cyanobacteriota</taxon>
        <taxon>Cyanophyceae</taxon>
        <taxon>Nostocales</taxon>
        <taxon>Nostocaceae</taxon>
        <taxon>Anabaena</taxon>
    </lineage>
</organism>
<dbReference type="KEGG" id="acy:Anacy_0177"/>
<gene>
    <name evidence="2" type="ordered locus">Anacy_0177</name>
</gene>
<dbReference type="RefSeq" id="WP_015212441.1">
    <property type="nucleotide sequence ID" value="NC_019771.1"/>
</dbReference>
<dbReference type="InterPro" id="IPR012334">
    <property type="entry name" value="Pectin_lyas_fold"/>
</dbReference>
<dbReference type="STRING" id="272123.Anacy_0177"/>
<sequence length="813" mass="84078">MYFLSKILVRWSNEFLFFGLALLALSPIIMGETVVLAEIQPDTTLGNEASLVKQEVDIQGTIGDVHDGLHLRIDGGAVRGANLFHSFREFSIGEGQRVYFSNPTGIENMLTRITGNNRSDILGTLGVLGNANLFLINPNGIVFGQNARLDVGGSFLASTAASFMFGDGLLFSAKNPQLAPLLAINVPIGLQFGATPGTISDRSITTDTNGKIVGLQVPLAKTLALIGGDIALEGGYLTAESGRIKLGSVAGNNFVGINPNSYGWDLNYSGITNFRDIKLSQGARASIAGNGGNAIEVQARNLFLNAGSQLDANTTGTATGGNITVNTSESVELTGRSTGGEFPSGLISRSGNTGNSGNIYITTQRLKVRDRATISSDTFNAGNAGDITVNVSESVEVFGSKDTQGGSLSADSQPNSTGNAGNVNITTGKLIIRDGGQVSSSTFGTGNGGNLTIIAADSVEVNGVNPSDIFSSVLATQSDQTAAGLSGNLTIQTQSLVIKDGAFVSASNRGQGLGGKLEIIATKSVAVTGVSFLVEYPTYLQVDGLGKGGAGDLIITTPFLLVDDRARISVSTISGQGGNIFINVGTVLLNRHAVIESDADPSANAFPKPDITIDSTANGGNTTINADNLVLADNSSITANAVKGQGGNINIRVQGFFVSPESIISASSQLGIDGVIEIKKPDADPSNGLVELPNNLVDASKLITQSCRGNEETTAGQQSEFIITGRGGLPSNPSELLSSDAVWQDLQPHALLNEKLNNSQKEEKKLSESPAAIVEAQNWVIGADGSVTLVAQAPTTSPQNSSLTSVSCPVAQN</sequence>
<proteinExistence type="predicted"/>
<protein>
    <submittedName>
        <fullName evidence="2">Filamentous hemagglutinin family outer membrane protein</fullName>
    </submittedName>
</protein>
<reference evidence="3" key="1">
    <citation type="journal article" date="2013" name="Proc. Natl. Acad. Sci. U.S.A.">
        <title>Improving the coverage of the cyanobacterial phylum using diversity-driven genome sequencing.</title>
        <authorList>
            <person name="Shih P.M."/>
            <person name="Wu D."/>
            <person name="Latifi A."/>
            <person name="Axen S.D."/>
            <person name="Fewer D.P."/>
            <person name="Talla E."/>
            <person name="Calteau A."/>
            <person name="Cai F."/>
            <person name="Tandeau de Marsac N."/>
            <person name="Rippka R."/>
            <person name="Herdman M."/>
            <person name="Sivonen K."/>
            <person name="Coursin T."/>
            <person name="Laurent T."/>
            <person name="Goodwin L."/>
            <person name="Nolan M."/>
            <person name="Davenport K.W."/>
            <person name="Han C.S."/>
            <person name="Rubin E.M."/>
            <person name="Eisen J.A."/>
            <person name="Woyke T."/>
            <person name="Gugger M."/>
            <person name="Kerfeld C.A."/>
        </authorList>
    </citation>
    <scope>NUCLEOTIDE SEQUENCE [LARGE SCALE GENOMIC DNA]</scope>
    <source>
        <strain evidence="3">ATCC 27899 / PCC 7122</strain>
    </source>
</reference>
<dbReference type="PATRIC" id="fig|272123.3.peg.192"/>
<evidence type="ECO:0000259" key="1">
    <source>
        <dbReference type="SMART" id="SM00912"/>
    </source>
</evidence>
<dbReference type="HOGENOM" id="CLU_001325_0_0_3"/>
<name>K9ZBQ1_ANACC</name>
<dbReference type="Gene3D" id="2.160.20.10">
    <property type="entry name" value="Single-stranded right-handed beta-helix, Pectin lyase-like"/>
    <property type="match status" value="2"/>
</dbReference>
<dbReference type="eggNOG" id="COG3210">
    <property type="taxonomic scope" value="Bacteria"/>
</dbReference>
<dbReference type="SMART" id="SM00912">
    <property type="entry name" value="Haemagg_act"/>
    <property type="match status" value="1"/>
</dbReference>
<dbReference type="NCBIfam" id="TIGR01901">
    <property type="entry name" value="adhes_NPXG"/>
    <property type="match status" value="1"/>
</dbReference>
<dbReference type="SUPFAM" id="SSF51126">
    <property type="entry name" value="Pectin lyase-like"/>
    <property type="match status" value="2"/>
</dbReference>
<dbReference type="AlphaFoldDB" id="K9ZBQ1"/>
<dbReference type="EMBL" id="CP003659">
    <property type="protein sequence ID" value="AFZ55785.1"/>
    <property type="molecule type" value="Genomic_DNA"/>
</dbReference>